<protein>
    <submittedName>
        <fullName evidence="1">DUF3247 family protein</fullName>
    </submittedName>
</protein>
<proteinExistence type="predicted"/>
<dbReference type="EMBL" id="JBHLTG010000004">
    <property type="protein sequence ID" value="MFC0679713.1"/>
    <property type="molecule type" value="Genomic_DNA"/>
</dbReference>
<dbReference type="Gene3D" id="2.30.30.720">
    <property type="entry name" value="Protein of unknown function (DUF3247)"/>
    <property type="match status" value="1"/>
</dbReference>
<gene>
    <name evidence="1" type="ORF">ACFFGH_17885</name>
</gene>
<accession>A0ABV6RRU5</accession>
<reference evidence="1 2" key="1">
    <citation type="submission" date="2024-09" db="EMBL/GenBank/DDBJ databases">
        <authorList>
            <person name="Sun Q."/>
            <person name="Mori K."/>
        </authorList>
    </citation>
    <scope>NUCLEOTIDE SEQUENCE [LARGE SCALE GENOMIC DNA]</scope>
    <source>
        <strain evidence="1 2">KCTC 23076</strain>
    </source>
</reference>
<name>A0ABV6RRU5_9GAMM</name>
<evidence type="ECO:0000313" key="1">
    <source>
        <dbReference type="EMBL" id="MFC0679713.1"/>
    </source>
</evidence>
<organism evidence="1 2">
    <name type="scientific">Lysobacter korlensis</name>
    <dbReference type="NCBI Taxonomy" id="553636"/>
    <lineage>
        <taxon>Bacteria</taxon>
        <taxon>Pseudomonadati</taxon>
        <taxon>Pseudomonadota</taxon>
        <taxon>Gammaproteobacteria</taxon>
        <taxon>Lysobacterales</taxon>
        <taxon>Lysobacteraceae</taxon>
        <taxon>Lysobacter</taxon>
    </lineage>
</organism>
<sequence length="107" mass="11996">MRNANHVYTSAEDLERLRAKIAALPNGAHVELELEDGEQLVGIVGARPSLQIFFDLHGHEGTNGTVRLEKPALNHPRATPAPRDIWLDRIVRIDRLDPQSTLGHRPR</sequence>
<keyword evidence="2" id="KW-1185">Reference proteome</keyword>
<dbReference type="Proteomes" id="UP001589896">
    <property type="component" value="Unassembled WGS sequence"/>
</dbReference>
<dbReference type="InterPro" id="IPR021649">
    <property type="entry name" value="DUF3247"/>
</dbReference>
<dbReference type="RefSeq" id="WP_386670739.1">
    <property type="nucleotide sequence ID" value="NZ_JBHLTG010000004.1"/>
</dbReference>
<dbReference type="Pfam" id="PF11607">
    <property type="entry name" value="DUF3247"/>
    <property type="match status" value="1"/>
</dbReference>
<evidence type="ECO:0000313" key="2">
    <source>
        <dbReference type="Proteomes" id="UP001589896"/>
    </source>
</evidence>
<comment type="caution">
    <text evidence="1">The sequence shown here is derived from an EMBL/GenBank/DDBJ whole genome shotgun (WGS) entry which is preliminary data.</text>
</comment>